<protein>
    <submittedName>
        <fullName evidence="2">Uncharacterized protein</fullName>
    </submittedName>
</protein>
<name>V5FC31_BYSSN</name>
<feature type="region of interest" description="Disordered" evidence="1">
    <location>
        <begin position="1"/>
        <end position="33"/>
    </location>
</feature>
<proteinExistence type="predicted"/>
<dbReference type="Proteomes" id="UP000018001">
    <property type="component" value="Unassembled WGS sequence"/>
</dbReference>
<reference evidence="3" key="1">
    <citation type="journal article" date="2014" name="Genome Announc.">
        <title>Draft genome sequence of the formaldehyde-resistant fungus Byssochlamys spectabilis No. 5 (anamorph Paecilomyces variotii No. 5) (NBRC109023).</title>
        <authorList>
            <person name="Oka T."/>
            <person name="Ekino K."/>
            <person name="Fukuda K."/>
            <person name="Nomura Y."/>
        </authorList>
    </citation>
    <scope>NUCLEOTIDE SEQUENCE [LARGE SCALE GENOMIC DNA]</scope>
    <source>
        <strain evidence="3">No. 5 / NBRC 109023</strain>
    </source>
</reference>
<dbReference type="HOGENOM" id="CLU_611095_0_0_1"/>
<evidence type="ECO:0000313" key="3">
    <source>
        <dbReference type="Proteomes" id="UP000018001"/>
    </source>
</evidence>
<comment type="caution">
    <text evidence="2">The sequence shown here is derived from an EMBL/GenBank/DDBJ whole genome shotgun (WGS) entry which is preliminary data.</text>
</comment>
<dbReference type="AlphaFoldDB" id="V5FC31"/>
<sequence>MEEDTSSDPIGGLQWLADDSATDSKSRKRQRTGKIDQFTDIASAEARTILRFVAVVDVARLNPFWGYGVRANRALVESHVSALITTFTEKGIRRFDTDTRLRVAVPKQFLDAIMEDMDENNRSKARNFSATTITEYPVIDIGRFVEQGAVLRLEAGQHRRAAIMRMNGFRVADMVGTFVNDQREICERSTMWAVEFYEQELLDTKPLVRNSITRNEIDITRPSNGGDLFCRFQEVWNALSSDERRDVKSSHANFNKFLAAIFGPDASHNEKLYPIIKHGAWNDYCIRLCCSIPWGRQRIVLGKLSSAISSHIPRVRYPLVFYPLDGQQLWFEKVIGLAAERISPADTDLLTKESQHFTGVRLRPLFFPVLAEFQLDRQKNTLNGKTVYLDVDWMLSNPGAQPAWPRLATPFRIDEDHLYLFRRPEFLDNLDDKEYIDLYQHLLSDEVD</sequence>
<dbReference type="EMBL" id="BAUL01000090">
    <property type="protein sequence ID" value="GAD94394.1"/>
    <property type="molecule type" value="Genomic_DNA"/>
</dbReference>
<dbReference type="eggNOG" id="ENOG502SW3I">
    <property type="taxonomic scope" value="Eukaryota"/>
</dbReference>
<evidence type="ECO:0000313" key="2">
    <source>
        <dbReference type="EMBL" id="GAD94394.1"/>
    </source>
</evidence>
<accession>V5FC31</accession>
<organism evidence="2 3">
    <name type="scientific">Byssochlamys spectabilis (strain No. 5 / NBRC 109023)</name>
    <name type="common">Paecilomyces variotii</name>
    <dbReference type="NCBI Taxonomy" id="1356009"/>
    <lineage>
        <taxon>Eukaryota</taxon>
        <taxon>Fungi</taxon>
        <taxon>Dikarya</taxon>
        <taxon>Ascomycota</taxon>
        <taxon>Pezizomycotina</taxon>
        <taxon>Eurotiomycetes</taxon>
        <taxon>Eurotiomycetidae</taxon>
        <taxon>Eurotiales</taxon>
        <taxon>Thermoascaceae</taxon>
        <taxon>Paecilomyces</taxon>
    </lineage>
</organism>
<keyword evidence="3" id="KW-1185">Reference proteome</keyword>
<dbReference type="OrthoDB" id="4434341at2759"/>
<dbReference type="InParanoid" id="V5FC31"/>
<gene>
    <name evidence="2" type="ORF">PVAR5_3020</name>
</gene>
<evidence type="ECO:0000256" key="1">
    <source>
        <dbReference type="SAM" id="MobiDB-lite"/>
    </source>
</evidence>